<organism evidence="5 6">
    <name type="scientific">Rotaria sordida</name>
    <dbReference type="NCBI Taxonomy" id="392033"/>
    <lineage>
        <taxon>Eukaryota</taxon>
        <taxon>Metazoa</taxon>
        <taxon>Spiralia</taxon>
        <taxon>Gnathifera</taxon>
        <taxon>Rotifera</taxon>
        <taxon>Eurotatoria</taxon>
        <taxon>Bdelloidea</taxon>
        <taxon>Philodinida</taxon>
        <taxon>Philodinidae</taxon>
        <taxon>Rotaria</taxon>
    </lineage>
</organism>
<dbReference type="Proteomes" id="UP000663870">
    <property type="component" value="Unassembled WGS sequence"/>
</dbReference>
<feature type="compositionally biased region" description="Basic residues" evidence="3">
    <location>
        <begin position="374"/>
        <end position="396"/>
    </location>
</feature>
<proteinExistence type="inferred from homology"/>
<gene>
    <name evidence="5" type="ORF">JXQ802_LOCUS7420</name>
</gene>
<name>A0A813WZU2_9BILA</name>
<feature type="region of interest" description="Disordered" evidence="3">
    <location>
        <begin position="373"/>
        <end position="396"/>
    </location>
</feature>
<comment type="caution">
    <text evidence="5">The sequence shown here is derived from an EMBL/GenBank/DDBJ whole genome shotgun (WGS) entry which is preliminary data.</text>
</comment>
<evidence type="ECO:0000259" key="4">
    <source>
        <dbReference type="Pfam" id="PF12624"/>
    </source>
</evidence>
<protein>
    <recommendedName>
        <fullName evidence="4">Chorein N-terminal domain-containing protein</fullName>
    </recommendedName>
</protein>
<reference evidence="5" key="1">
    <citation type="submission" date="2021-02" db="EMBL/GenBank/DDBJ databases">
        <authorList>
            <person name="Nowell W R."/>
        </authorList>
    </citation>
    <scope>NUCLEOTIDE SEQUENCE</scope>
</reference>
<dbReference type="Pfam" id="PF12624">
    <property type="entry name" value="VPS13_N"/>
    <property type="match status" value="1"/>
</dbReference>
<dbReference type="PANTHER" id="PTHR16166:SF93">
    <property type="entry name" value="INTERMEMBRANE LIPID TRANSFER PROTEIN VPS13"/>
    <property type="match status" value="1"/>
</dbReference>
<evidence type="ECO:0000313" key="6">
    <source>
        <dbReference type="Proteomes" id="UP000663870"/>
    </source>
</evidence>
<sequence>MVLKNLIRYIINKYLKDYIEQLDYEKVKLDLKNGHVCLEQLHLKPESLTDLSLPVTVAIGYLEKLTLIIPWKNLYSIPTKVQINGLYMLIVPKNEIRRDLTEYYDDKMQRVQRKVDNLRKARLNNKKVDEKETTFMERMRLQIMQNLEITIRNLHISYETISTTKLGHPFSFGLTIHYLEMTTTTNRQPIERIKENTVVIFKMKEMHTLSLYWNTKCKSRIDMSFDDVVKDLKSKIATYNYIPKTDEMNYILYPMNPIINLIIKLQPGEYNFERPAYDIDIQIEQLNLNIDPKQFSDLLDFIKFQNYSKIYDRCREYRELQLQQALDITELTLEQKEHLKYLETKLDVFNLAYIRHSVEIEINSTLKTKEVGHHHTHHRHYNHYHHHHHHHHRHSIKTNRIMNSTVTSTNNHKWWNSWWQTKSHSREERRKSSTSSSITTSGDSFSEDWPNIDVEIKVNNLLLNLSLPKMNNTSQIFQSTENEILCPIKIINAQFDFKRRTVSSNILFVIDLQSFSVFGMQTDNQHRPLLLTAASTSSLPLIHSELEFSPIDKKSDYRLFLVLEPLKIAYDAPTINKIVECFDPNNDNLMSTLSKIKQRTIEEMEQDLSQQKVFDMTIQLKGISLLLPKNGILYKHSSMIHIDLDNLVFNSCLDDDKNDINSLFKEEAQQLRFYTKYQLKLHNLRILYSQSDRRQLHILRRIPLIDINFYKCIYSDDAHLTDWRIAGTISKMDQIELSKTILIELMNHLKSVPSLYSNMMETLHRINVYFLIFPPYTTIEVDLFIQKCFLLLTQFHTSIITDIHCHILKPRDKNSDKNDMTILLNNLTMSHQTNSEIKQQSSLLFYQNRSIKLNYSNDPIMRV</sequence>
<dbReference type="InterPro" id="IPR026847">
    <property type="entry name" value="VPS13"/>
</dbReference>
<evidence type="ECO:0000313" key="5">
    <source>
        <dbReference type="EMBL" id="CAF0865729.1"/>
    </source>
</evidence>
<dbReference type="AlphaFoldDB" id="A0A813WZU2"/>
<comment type="similarity">
    <text evidence="1">Belongs to the VPS13 family.</text>
</comment>
<feature type="domain" description="Chorein N-terminal" evidence="4">
    <location>
        <begin position="2"/>
        <end position="321"/>
    </location>
</feature>
<keyword evidence="6" id="KW-1185">Reference proteome</keyword>
<dbReference type="EMBL" id="CAJNOL010000124">
    <property type="protein sequence ID" value="CAF0865729.1"/>
    <property type="molecule type" value="Genomic_DNA"/>
</dbReference>
<dbReference type="GO" id="GO:0006623">
    <property type="term" value="P:protein targeting to vacuole"/>
    <property type="evidence" value="ECO:0007669"/>
    <property type="project" value="TreeGrafter"/>
</dbReference>
<evidence type="ECO:0000256" key="2">
    <source>
        <dbReference type="ARBA" id="ARBA00022448"/>
    </source>
</evidence>
<dbReference type="GO" id="GO:0045053">
    <property type="term" value="P:protein retention in Golgi apparatus"/>
    <property type="evidence" value="ECO:0007669"/>
    <property type="project" value="TreeGrafter"/>
</dbReference>
<keyword evidence="2" id="KW-0813">Transport</keyword>
<accession>A0A813WZU2</accession>
<dbReference type="PANTHER" id="PTHR16166">
    <property type="entry name" value="VACUOLAR PROTEIN SORTING-ASSOCIATED PROTEIN VPS13"/>
    <property type="match status" value="1"/>
</dbReference>
<evidence type="ECO:0000256" key="1">
    <source>
        <dbReference type="ARBA" id="ARBA00006545"/>
    </source>
</evidence>
<evidence type="ECO:0000256" key="3">
    <source>
        <dbReference type="SAM" id="MobiDB-lite"/>
    </source>
</evidence>
<dbReference type="InterPro" id="IPR026854">
    <property type="entry name" value="VPS13_N"/>
</dbReference>